<keyword evidence="4" id="KW-1185">Reference proteome</keyword>
<evidence type="ECO:0000256" key="1">
    <source>
        <dbReference type="ARBA" id="ARBA00006987"/>
    </source>
</evidence>
<dbReference type="PANTHER" id="PTHR42928:SF5">
    <property type="entry name" value="BLR1237 PROTEIN"/>
    <property type="match status" value="1"/>
</dbReference>
<dbReference type="PROSITE" id="PS51257">
    <property type="entry name" value="PROKAR_LIPOPROTEIN"/>
    <property type="match status" value="1"/>
</dbReference>
<dbReference type="PIRSF" id="PIRSF017082">
    <property type="entry name" value="YflP"/>
    <property type="match status" value="1"/>
</dbReference>
<dbReference type="PANTHER" id="PTHR42928">
    <property type="entry name" value="TRICARBOXYLATE-BINDING PROTEIN"/>
    <property type="match status" value="1"/>
</dbReference>
<dbReference type="CDD" id="cd07012">
    <property type="entry name" value="PBP2_Bug_TTT"/>
    <property type="match status" value="1"/>
</dbReference>
<dbReference type="Gene3D" id="3.40.190.150">
    <property type="entry name" value="Bordetella uptake gene, domain 1"/>
    <property type="match status" value="1"/>
</dbReference>
<reference evidence="3 4" key="1">
    <citation type="submission" date="2018-10" db="EMBL/GenBank/DDBJ databases">
        <authorList>
            <person name="Criscuolo A."/>
        </authorList>
    </citation>
    <scope>NUCLEOTIDE SEQUENCE [LARGE SCALE GENOMIC DNA]</scope>
    <source>
        <strain evidence="3">DnA1</strain>
    </source>
</reference>
<dbReference type="SUPFAM" id="SSF53850">
    <property type="entry name" value="Periplasmic binding protein-like II"/>
    <property type="match status" value="1"/>
</dbReference>
<gene>
    <name evidence="3" type="ORF">PIGHUM_00500</name>
</gene>
<accession>A0A3P4AWL8</accession>
<proteinExistence type="inferred from homology"/>
<evidence type="ECO:0000256" key="2">
    <source>
        <dbReference type="SAM" id="SignalP"/>
    </source>
</evidence>
<evidence type="ECO:0000313" key="3">
    <source>
        <dbReference type="EMBL" id="VCU68449.1"/>
    </source>
</evidence>
<dbReference type="InterPro" id="IPR042100">
    <property type="entry name" value="Bug_dom1"/>
</dbReference>
<evidence type="ECO:0000313" key="4">
    <source>
        <dbReference type="Proteomes" id="UP000277294"/>
    </source>
</evidence>
<feature type="chain" id="PRO_5018181339" evidence="2">
    <location>
        <begin position="28"/>
        <end position="325"/>
    </location>
</feature>
<dbReference type="Gene3D" id="3.40.190.10">
    <property type="entry name" value="Periplasmic binding protein-like II"/>
    <property type="match status" value="1"/>
</dbReference>
<dbReference type="InterPro" id="IPR005064">
    <property type="entry name" value="BUG"/>
</dbReference>
<dbReference type="EMBL" id="UWPJ01000005">
    <property type="protein sequence ID" value="VCU68449.1"/>
    <property type="molecule type" value="Genomic_DNA"/>
</dbReference>
<organism evidence="3 4">
    <name type="scientific">Pigmentiphaga humi</name>
    <dbReference type="NCBI Taxonomy" id="2478468"/>
    <lineage>
        <taxon>Bacteria</taxon>
        <taxon>Pseudomonadati</taxon>
        <taxon>Pseudomonadota</taxon>
        <taxon>Betaproteobacteria</taxon>
        <taxon>Burkholderiales</taxon>
        <taxon>Alcaligenaceae</taxon>
        <taxon>Pigmentiphaga</taxon>
    </lineage>
</organism>
<dbReference type="AlphaFoldDB" id="A0A3P4AWL8"/>
<dbReference type="RefSeq" id="WP_246012870.1">
    <property type="nucleotide sequence ID" value="NZ_UWPJ01000005.1"/>
</dbReference>
<keyword evidence="3" id="KW-0675">Receptor</keyword>
<dbReference type="Proteomes" id="UP000277294">
    <property type="component" value="Unassembled WGS sequence"/>
</dbReference>
<protein>
    <submittedName>
        <fullName evidence="3">Tripartite tricarboxylate transporter family receptor</fullName>
    </submittedName>
</protein>
<dbReference type="Pfam" id="PF03401">
    <property type="entry name" value="TctC"/>
    <property type="match status" value="1"/>
</dbReference>
<sequence length="325" mass="34414">MTDTLCRHTFMWAAAVSLACAAAAAQAAYPERPVRIVLPYAAGAAGDTAIRLVQPMLEKRLGQPLIVDYRSGAGGNIGVQEVVNAKPDGYTLVLGATNNFAINQFLYDKLGFDPLADLAMVGKLADVPAFIYLSAAVPARDYAGFAQYARAQAGKLNYGSPGAGTTPHLSAFMLSDAMQANMTHVPYRGSPLGVQALLANDVQLYIGGYSVAAAFQDRVKVLAVASPERYPGLDSVPTTAEAGMPDVVMSNWWALAAPKGTDPAVIGTWSRALNEVLALPEVRAAFLKAGFVPGTGTPAQFEAELRKEVPRWRDIVRKSGISLSQ</sequence>
<name>A0A3P4AWL8_9BURK</name>
<keyword evidence="2" id="KW-0732">Signal</keyword>
<feature type="signal peptide" evidence="2">
    <location>
        <begin position="1"/>
        <end position="27"/>
    </location>
</feature>
<comment type="similarity">
    <text evidence="1">Belongs to the UPF0065 (bug) family.</text>
</comment>